<dbReference type="AlphaFoldDB" id="A0AAN7AEP2"/>
<reference evidence="2" key="2">
    <citation type="submission" date="2023-05" db="EMBL/GenBank/DDBJ databases">
        <authorList>
            <consortium name="Lawrence Berkeley National Laboratory"/>
            <person name="Steindorff A."/>
            <person name="Hensen N."/>
            <person name="Bonometti L."/>
            <person name="Westerberg I."/>
            <person name="Brannstrom I.O."/>
            <person name="Guillou S."/>
            <person name="Cros-Aarteil S."/>
            <person name="Calhoun S."/>
            <person name="Haridas S."/>
            <person name="Kuo A."/>
            <person name="Mondo S."/>
            <person name="Pangilinan J."/>
            <person name="Riley R."/>
            <person name="Labutti K."/>
            <person name="Andreopoulos B."/>
            <person name="Lipzen A."/>
            <person name="Chen C."/>
            <person name="Yanf M."/>
            <person name="Daum C."/>
            <person name="Ng V."/>
            <person name="Clum A."/>
            <person name="Ohm R."/>
            <person name="Martin F."/>
            <person name="Silar P."/>
            <person name="Natvig D."/>
            <person name="Lalanne C."/>
            <person name="Gautier V."/>
            <person name="Ament-Velasquez S.L."/>
            <person name="Kruys A."/>
            <person name="Hutchinson M.I."/>
            <person name="Powell A.J."/>
            <person name="Barry K."/>
            <person name="Miller A.N."/>
            <person name="Grigoriev I.V."/>
            <person name="Debuchy R."/>
            <person name="Gladieux P."/>
            <person name="Thoren M.H."/>
            <person name="Johannesson H."/>
        </authorList>
    </citation>
    <scope>NUCLEOTIDE SEQUENCE</scope>
    <source>
        <strain evidence="2">PSN309</strain>
    </source>
</reference>
<feature type="region of interest" description="Disordered" evidence="1">
    <location>
        <begin position="307"/>
        <end position="332"/>
    </location>
</feature>
<evidence type="ECO:0000313" key="2">
    <source>
        <dbReference type="EMBL" id="KAK4185811.1"/>
    </source>
</evidence>
<feature type="region of interest" description="Disordered" evidence="1">
    <location>
        <begin position="47"/>
        <end position="86"/>
    </location>
</feature>
<protein>
    <recommendedName>
        <fullName evidence="4">C2H2-type domain-containing protein</fullName>
    </recommendedName>
</protein>
<evidence type="ECO:0000256" key="1">
    <source>
        <dbReference type="SAM" id="MobiDB-lite"/>
    </source>
</evidence>
<dbReference type="PANTHER" id="PTHR38166">
    <property type="entry name" value="C2H2-TYPE DOMAIN-CONTAINING PROTEIN-RELATED"/>
    <property type="match status" value="1"/>
</dbReference>
<comment type="caution">
    <text evidence="2">The sequence shown here is derived from an EMBL/GenBank/DDBJ whole genome shotgun (WGS) entry which is preliminary data.</text>
</comment>
<reference evidence="2" key="1">
    <citation type="journal article" date="2023" name="Mol. Phylogenet. Evol.">
        <title>Genome-scale phylogeny and comparative genomics of the fungal order Sordariales.</title>
        <authorList>
            <person name="Hensen N."/>
            <person name="Bonometti L."/>
            <person name="Westerberg I."/>
            <person name="Brannstrom I.O."/>
            <person name="Guillou S."/>
            <person name="Cros-Aarteil S."/>
            <person name="Calhoun S."/>
            <person name="Haridas S."/>
            <person name="Kuo A."/>
            <person name="Mondo S."/>
            <person name="Pangilinan J."/>
            <person name="Riley R."/>
            <person name="LaButti K."/>
            <person name="Andreopoulos B."/>
            <person name="Lipzen A."/>
            <person name="Chen C."/>
            <person name="Yan M."/>
            <person name="Daum C."/>
            <person name="Ng V."/>
            <person name="Clum A."/>
            <person name="Steindorff A."/>
            <person name="Ohm R.A."/>
            <person name="Martin F."/>
            <person name="Silar P."/>
            <person name="Natvig D.O."/>
            <person name="Lalanne C."/>
            <person name="Gautier V."/>
            <person name="Ament-Velasquez S.L."/>
            <person name="Kruys A."/>
            <person name="Hutchinson M.I."/>
            <person name="Powell A.J."/>
            <person name="Barry K."/>
            <person name="Miller A.N."/>
            <person name="Grigoriev I.V."/>
            <person name="Debuchy R."/>
            <person name="Gladieux P."/>
            <person name="Hiltunen Thoren M."/>
            <person name="Johannesson H."/>
        </authorList>
    </citation>
    <scope>NUCLEOTIDE SEQUENCE</scope>
    <source>
        <strain evidence="2">PSN309</strain>
    </source>
</reference>
<dbReference type="PANTHER" id="PTHR38166:SF1">
    <property type="entry name" value="C2H2-TYPE DOMAIN-CONTAINING PROTEIN"/>
    <property type="match status" value="1"/>
</dbReference>
<evidence type="ECO:0000313" key="3">
    <source>
        <dbReference type="Proteomes" id="UP001302126"/>
    </source>
</evidence>
<sequence length="408" mass="46531">MESQVEKGSPPPPPSLSTETFLNRKKKEIVDRSMALFQSKLNVCLDNTASAPGKRPSKRARDDDDGGGSSPSKTQSLEVTTRATRKKRVKRDETEVLYACPFYKHNPTKYKHVKTCCGPGWPSVHRVKEHVYRSHSSKNYCQRCMEHFESGEELQEHCQSEKPCKLIKNKTADFCSDAKEKSLRARIKSGLSEEEKWQDMYKMLFPGEKVPSPHYDSSDETSATPQKSRFKNDDEIKDHLRVHLPRLVRPLMERYVDELFQDIQERVNRKAQEIVRDVEIQVLRTFHCLDDSNSPGTPVSLVEKSDDKIRHRTTDRHRSSSPSTVFNDGSRPPEMEKINEYWASLRADPGYTSFSNNLTFDIEGILAENQNLIGANLSDSGFFSTSDNGGDYYGSASVMMPPYPQHLS</sequence>
<dbReference type="Proteomes" id="UP001302126">
    <property type="component" value="Unassembled WGS sequence"/>
</dbReference>
<feature type="region of interest" description="Disordered" evidence="1">
    <location>
        <begin position="1"/>
        <end position="23"/>
    </location>
</feature>
<organism evidence="2 3">
    <name type="scientific">Podospora australis</name>
    <dbReference type="NCBI Taxonomy" id="1536484"/>
    <lineage>
        <taxon>Eukaryota</taxon>
        <taxon>Fungi</taxon>
        <taxon>Dikarya</taxon>
        <taxon>Ascomycota</taxon>
        <taxon>Pezizomycotina</taxon>
        <taxon>Sordariomycetes</taxon>
        <taxon>Sordariomycetidae</taxon>
        <taxon>Sordariales</taxon>
        <taxon>Podosporaceae</taxon>
        <taxon>Podospora</taxon>
    </lineage>
</organism>
<gene>
    <name evidence="2" type="ORF">QBC35DRAFT_296604</name>
</gene>
<evidence type="ECO:0008006" key="4">
    <source>
        <dbReference type="Google" id="ProtNLM"/>
    </source>
</evidence>
<dbReference type="EMBL" id="MU864439">
    <property type="protein sequence ID" value="KAK4185811.1"/>
    <property type="molecule type" value="Genomic_DNA"/>
</dbReference>
<accession>A0AAN7AEP2</accession>
<keyword evidence="3" id="KW-1185">Reference proteome</keyword>
<proteinExistence type="predicted"/>
<name>A0AAN7AEP2_9PEZI</name>
<feature type="region of interest" description="Disordered" evidence="1">
    <location>
        <begin position="208"/>
        <end position="233"/>
    </location>
</feature>